<organism evidence="3">
    <name type="scientific">Hydatigena taeniaeformis</name>
    <name type="common">Feline tapeworm</name>
    <name type="synonym">Taenia taeniaeformis</name>
    <dbReference type="NCBI Taxonomy" id="6205"/>
    <lineage>
        <taxon>Eukaryota</taxon>
        <taxon>Metazoa</taxon>
        <taxon>Spiralia</taxon>
        <taxon>Lophotrochozoa</taxon>
        <taxon>Platyhelminthes</taxon>
        <taxon>Cestoda</taxon>
        <taxon>Eucestoda</taxon>
        <taxon>Cyclophyllidea</taxon>
        <taxon>Taeniidae</taxon>
        <taxon>Hydatigera</taxon>
    </lineage>
</organism>
<dbReference type="STRING" id="6205.A0A0R3XBQ3"/>
<dbReference type="Proteomes" id="UP000274429">
    <property type="component" value="Unassembled WGS sequence"/>
</dbReference>
<proteinExistence type="predicted"/>
<reference evidence="3" key="1">
    <citation type="submission" date="2017-02" db="UniProtKB">
        <authorList>
            <consortium name="WormBaseParasite"/>
        </authorList>
    </citation>
    <scope>IDENTIFICATION</scope>
</reference>
<evidence type="ECO:0000313" key="3">
    <source>
        <dbReference type="WBParaSite" id="TTAC_0001098001-mRNA-1"/>
    </source>
</evidence>
<keyword evidence="2" id="KW-1185">Reference proteome</keyword>
<gene>
    <name evidence="1" type="ORF">TTAC_LOCUS10964</name>
</gene>
<dbReference type="WBParaSite" id="TTAC_0001098001-mRNA-1">
    <property type="protein sequence ID" value="TTAC_0001098001-mRNA-1"/>
    <property type="gene ID" value="TTAC_0001098001"/>
</dbReference>
<accession>A0A0R3XBQ3</accession>
<evidence type="ECO:0000313" key="2">
    <source>
        <dbReference type="Proteomes" id="UP000274429"/>
    </source>
</evidence>
<sequence>MATKLSSCHYVCVNPALSTSLQSAATVSRIFHPNLLEMACDSVIGLLAMPQSVRFEPFAKACIVENVFDYI</sequence>
<reference evidence="1 2" key="2">
    <citation type="submission" date="2018-11" db="EMBL/GenBank/DDBJ databases">
        <authorList>
            <consortium name="Pathogen Informatics"/>
        </authorList>
    </citation>
    <scope>NUCLEOTIDE SEQUENCE [LARGE SCALE GENOMIC DNA]</scope>
</reference>
<evidence type="ECO:0000313" key="1">
    <source>
        <dbReference type="EMBL" id="VDM35944.1"/>
    </source>
</evidence>
<dbReference type="EMBL" id="UYWX01022615">
    <property type="protein sequence ID" value="VDM35944.1"/>
    <property type="molecule type" value="Genomic_DNA"/>
</dbReference>
<dbReference type="AlphaFoldDB" id="A0A0R3XBQ3"/>
<protein>
    <submittedName>
        <fullName evidence="1 3">Uncharacterized protein</fullName>
    </submittedName>
</protein>
<name>A0A0R3XBQ3_HYDTA</name>